<evidence type="ECO:0000313" key="7">
    <source>
        <dbReference type="EMBL" id="SFP87308.1"/>
    </source>
</evidence>
<evidence type="ECO:0000313" key="8">
    <source>
        <dbReference type="Proteomes" id="UP000182692"/>
    </source>
</evidence>
<dbReference type="Gene3D" id="3.40.50.360">
    <property type="match status" value="1"/>
</dbReference>
<dbReference type="InterPro" id="IPR001226">
    <property type="entry name" value="Flavodoxin_CS"/>
</dbReference>
<evidence type="ECO:0000256" key="4">
    <source>
        <dbReference type="ARBA" id="ARBA00022643"/>
    </source>
</evidence>
<proteinExistence type="inferred from homology"/>
<evidence type="ECO:0000256" key="5">
    <source>
        <dbReference type="SAM" id="MobiDB-lite"/>
    </source>
</evidence>
<reference evidence="7 8" key="1">
    <citation type="submission" date="2016-10" db="EMBL/GenBank/DDBJ databases">
        <authorList>
            <person name="de Groot N.N."/>
        </authorList>
    </citation>
    <scope>NUCLEOTIDE SEQUENCE [LARGE SCALE GENOMIC DNA]</scope>
    <source>
        <strain evidence="7 8">DSM 15893</strain>
    </source>
</reference>
<dbReference type="PANTHER" id="PTHR30546">
    <property type="entry name" value="FLAVODOXIN-RELATED PROTEIN WRBA-RELATED"/>
    <property type="match status" value="1"/>
</dbReference>
<dbReference type="EMBL" id="FOWR01000027">
    <property type="protein sequence ID" value="SFP87308.1"/>
    <property type="molecule type" value="Genomic_DNA"/>
</dbReference>
<dbReference type="PANTHER" id="PTHR30546:SF23">
    <property type="entry name" value="FLAVOPROTEIN-LIKE PROTEIN YCP4-RELATED"/>
    <property type="match status" value="1"/>
</dbReference>
<accession>A0A1I5TWB9</accession>
<gene>
    <name evidence="7" type="ORF">SAMN03084138_03370</name>
</gene>
<name>A0A1I5TWB9_9GAMM</name>
<dbReference type="InterPro" id="IPR005025">
    <property type="entry name" value="FMN_Rdtase-like_dom"/>
</dbReference>
<dbReference type="Proteomes" id="UP000182692">
    <property type="component" value="Unassembled WGS sequence"/>
</dbReference>
<dbReference type="RefSeq" id="WP_017014256.1">
    <property type="nucleotide sequence ID" value="NZ_FOWR01000027.1"/>
</dbReference>
<dbReference type="PROSITE" id="PS50902">
    <property type="entry name" value="FLAVODOXIN_LIKE"/>
    <property type="match status" value="1"/>
</dbReference>
<evidence type="ECO:0000256" key="2">
    <source>
        <dbReference type="ARBA" id="ARBA00006961"/>
    </source>
</evidence>
<dbReference type="GO" id="GO:0003955">
    <property type="term" value="F:NAD(P)H dehydrogenase (quinone) activity"/>
    <property type="evidence" value="ECO:0007669"/>
    <property type="project" value="TreeGrafter"/>
</dbReference>
<dbReference type="FunFam" id="3.40.50.360:FF:000001">
    <property type="entry name" value="NAD(P)H dehydrogenase (Quinone) FQR1-like"/>
    <property type="match status" value="1"/>
</dbReference>
<comment type="cofactor">
    <cofactor evidence="1">
        <name>FMN</name>
        <dbReference type="ChEBI" id="CHEBI:58210"/>
    </cofactor>
</comment>
<organism evidence="7 8">
    <name type="scientific">Enterovibrio norvegicus DSM 15893</name>
    <dbReference type="NCBI Taxonomy" id="1121869"/>
    <lineage>
        <taxon>Bacteria</taxon>
        <taxon>Pseudomonadati</taxon>
        <taxon>Pseudomonadota</taxon>
        <taxon>Gammaproteobacteria</taxon>
        <taxon>Vibrionales</taxon>
        <taxon>Vibrionaceae</taxon>
        <taxon>Enterovibrio</taxon>
    </lineage>
</organism>
<dbReference type="GO" id="GO:0009055">
    <property type="term" value="F:electron transfer activity"/>
    <property type="evidence" value="ECO:0007669"/>
    <property type="project" value="InterPro"/>
</dbReference>
<dbReference type="SUPFAM" id="SSF52218">
    <property type="entry name" value="Flavoproteins"/>
    <property type="match status" value="1"/>
</dbReference>
<dbReference type="OrthoDB" id="9801479at2"/>
<protein>
    <submittedName>
        <fullName evidence="7">NAD(P)H dehydrogenase (Quinone)</fullName>
    </submittedName>
</protein>
<dbReference type="NCBIfam" id="NF002999">
    <property type="entry name" value="PRK03767.1"/>
    <property type="match status" value="1"/>
</dbReference>
<keyword evidence="3" id="KW-0285">Flavoprotein</keyword>
<dbReference type="GO" id="GO:0016020">
    <property type="term" value="C:membrane"/>
    <property type="evidence" value="ECO:0007669"/>
    <property type="project" value="TreeGrafter"/>
</dbReference>
<evidence type="ECO:0000256" key="1">
    <source>
        <dbReference type="ARBA" id="ARBA00001917"/>
    </source>
</evidence>
<dbReference type="Pfam" id="PF03358">
    <property type="entry name" value="FMN_red"/>
    <property type="match status" value="1"/>
</dbReference>
<evidence type="ECO:0000259" key="6">
    <source>
        <dbReference type="PROSITE" id="PS50902"/>
    </source>
</evidence>
<dbReference type="GeneID" id="35874405"/>
<feature type="region of interest" description="Disordered" evidence="5">
    <location>
        <begin position="147"/>
        <end position="168"/>
    </location>
</feature>
<dbReference type="STRING" id="1121869.SAMN03084138_03370"/>
<sequence>MIEILVLYYSRHGSTRNVARLIARGIESTGAVARLRTVPELSIAGETKPAVTADDPFVTLEDLKACQGLALGSPVRFGNMAAPLKHFIDSTSKEWLAGTLIGKPAMVFNSGSMLHGGQETTLQSMMLPLLHHGMVIVGLPHSEAALHTTTGGGSPYGPSHLTSEARRHPDTDEKALAIAGGKRLADIASKLHP</sequence>
<keyword evidence="4" id="KW-0288">FMN</keyword>
<feature type="domain" description="Flavodoxin-like" evidence="6">
    <location>
        <begin position="4"/>
        <end position="184"/>
    </location>
</feature>
<dbReference type="PROSITE" id="PS00201">
    <property type="entry name" value="FLAVODOXIN"/>
    <property type="match status" value="1"/>
</dbReference>
<dbReference type="AlphaFoldDB" id="A0A1I5TWB9"/>
<dbReference type="InterPro" id="IPR008254">
    <property type="entry name" value="Flavodoxin/NO_synth"/>
</dbReference>
<dbReference type="GO" id="GO:0010181">
    <property type="term" value="F:FMN binding"/>
    <property type="evidence" value="ECO:0007669"/>
    <property type="project" value="InterPro"/>
</dbReference>
<comment type="similarity">
    <text evidence="2">Belongs to the WrbA family.</text>
</comment>
<evidence type="ECO:0000256" key="3">
    <source>
        <dbReference type="ARBA" id="ARBA00022630"/>
    </source>
</evidence>
<dbReference type="InterPro" id="IPR029039">
    <property type="entry name" value="Flavoprotein-like_sf"/>
</dbReference>